<evidence type="ECO:0000256" key="4">
    <source>
        <dbReference type="ARBA" id="ARBA00022833"/>
    </source>
</evidence>
<dbReference type="InterPro" id="IPR001279">
    <property type="entry name" value="Metallo-B-lactamas"/>
</dbReference>
<evidence type="ECO:0000313" key="6">
    <source>
        <dbReference type="EMBL" id="EPD30435.1"/>
    </source>
</evidence>
<evidence type="ECO:0000259" key="5">
    <source>
        <dbReference type="SMART" id="SM00849"/>
    </source>
</evidence>
<reference evidence="6 7" key="1">
    <citation type="submission" date="2013-05" db="EMBL/GenBank/DDBJ databases">
        <title>The Genome Sequence of Actinomyces europaeus ACS-120-V-COL10B.</title>
        <authorList>
            <consortium name="The Broad Institute Genomics Platform"/>
            <person name="Earl A."/>
            <person name="Ward D."/>
            <person name="Feldgarden M."/>
            <person name="Gevers D."/>
            <person name="Saerens B."/>
            <person name="Vaneechoutte M."/>
            <person name="Walker B."/>
            <person name="Young S."/>
            <person name="Zeng Q."/>
            <person name="Gargeya S."/>
            <person name="Fitzgerald M."/>
            <person name="Haas B."/>
            <person name="Abouelleil A."/>
            <person name="Allen A.W."/>
            <person name="Alvarado L."/>
            <person name="Arachchi H.M."/>
            <person name="Berlin A.M."/>
            <person name="Chapman S.B."/>
            <person name="Gainer-Dewar J."/>
            <person name="Goldberg J."/>
            <person name="Griggs A."/>
            <person name="Gujja S."/>
            <person name="Hansen M."/>
            <person name="Howarth C."/>
            <person name="Imamovic A."/>
            <person name="Ireland A."/>
            <person name="Larimer J."/>
            <person name="McCowan C."/>
            <person name="Murphy C."/>
            <person name="Pearson M."/>
            <person name="Poon T.W."/>
            <person name="Priest M."/>
            <person name="Roberts A."/>
            <person name="Saif S."/>
            <person name="Shea T."/>
            <person name="Sisk P."/>
            <person name="Sykes S."/>
            <person name="Wortman J."/>
            <person name="Nusbaum C."/>
            <person name="Birren B."/>
        </authorList>
    </citation>
    <scope>NUCLEOTIDE SEQUENCE [LARGE SCALE GENOMIC DNA]</scope>
    <source>
        <strain evidence="6 7">ACS-120-V-Col10b</strain>
    </source>
</reference>
<dbReference type="EMBL" id="AGWN01000001">
    <property type="protein sequence ID" value="EPD30435.1"/>
    <property type="molecule type" value="Genomic_DNA"/>
</dbReference>
<dbReference type="Gene3D" id="3.60.15.10">
    <property type="entry name" value="Ribonuclease Z/Hydroxyacylglutathione hydrolase-like"/>
    <property type="match status" value="1"/>
</dbReference>
<proteinExistence type="predicted"/>
<dbReference type="Proteomes" id="UP000014387">
    <property type="component" value="Unassembled WGS sequence"/>
</dbReference>
<dbReference type="PANTHER" id="PTHR46233">
    <property type="entry name" value="HYDROXYACYLGLUTATHIONE HYDROLASE GLOC"/>
    <property type="match status" value="1"/>
</dbReference>
<sequence>MKIERIESVALGENCYVVAPQQATDALVVDPGVGTSEPVKAFLEGAGLTARAVLLTHGHFDHVWECARFDVPVYVPGPDMYRMEDPLSHSIGFGNFGIWNKPADLREVPSQVFQPIEGLNMLMLPAPGHTEGSALFLVEIPAGEIFETNASLPSVRTGLGPLQMSQPLAFVGDVIFAGSVGRTDLPGGDETQMRHSLRTLANALDPDTWMLPGHGPATNWRNEQATNPYVKRAKELG</sequence>
<feature type="domain" description="Metallo-beta-lactamase" evidence="5">
    <location>
        <begin position="12"/>
        <end position="214"/>
    </location>
</feature>
<accession>A0A9W5RDN7</accession>
<keyword evidence="2" id="KW-0479">Metal-binding</keyword>
<dbReference type="CDD" id="cd06262">
    <property type="entry name" value="metallo-hydrolase-like_MBL-fold"/>
    <property type="match status" value="1"/>
</dbReference>
<dbReference type="OrthoDB" id="2971563at2"/>
<keyword evidence="7" id="KW-1185">Reference proteome</keyword>
<dbReference type="RefSeq" id="WP_016443547.1">
    <property type="nucleotide sequence ID" value="NZ_KE150266.1"/>
</dbReference>
<dbReference type="InterPro" id="IPR036866">
    <property type="entry name" value="RibonucZ/Hydroxyglut_hydro"/>
</dbReference>
<evidence type="ECO:0000256" key="3">
    <source>
        <dbReference type="ARBA" id="ARBA00022801"/>
    </source>
</evidence>
<evidence type="ECO:0000313" key="7">
    <source>
        <dbReference type="Proteomes" id="UP000014387"/>
    </source>
</evidence>
<dbReference type="PANTHER" id="PTHR46233:SF3">
    <property type="entry name" value="HYDROXYACYLGLUTATHIONE HYDROLASE GLOC"/>
    <property type="match status" value="1"/>
</dbReference>
<comment type="caution">
    <text evidence="6">The sequence shown here is derived from an EMBL/GenBank/DDBJ whole genome shotgun (WGS) entry which is preliminary data.</text>
</comment>
<dbReference type="GO" id="GO:0046872">
    <property type="term" value="F:metal ion binding"/>
    <property type="evidence" value="ECO:0007669"/>
    <property type="project" value="UniProtKB-KW"/>
</dbReference>
<dbReference type="InterPro" id="IPR051453">
    <property type="entry name" value="MBL_Glyoxalase_II"/>
</dbReference>
<protein>
    <recommendedName>
        <fullName evidence="5">Metallo-beta-lactamase domain-containing protein</fullName>
    </recommendedName>
</protein>
<dbReference type="Pfam" id="PF00753">
    <property type="entry name" value="Lactamase_B"/>
    <property type="match status" value="1"/>
</dbReference>
<keyword evidence="4" id="KW-0862">Zinc</keyword>
<name>A0A9W5RDN7_9ACTO</name>
<dbReference type="SMART" id="SM00849">
    <property type="entry name" value="Lactamase_B"/>
    <property type="match status" value="1"/>
</dbReference>
<evidence type="ECO:0000256" key="1">
    <source>
        <dbReference type="ARBA" id="ARBA00001947"/>
    </source>
</evidence>
<dbReference type="GO" id="GO:0016787">
    <property type="term" value="F:hydrolase activity"/>
    <property type="evidence" value="ECO:0007669"/>
    <property type="project" value="UniProtKB-KW"/>
</dbReference>
<evidence type="ECO:0000256" key="2">
    <source>
        <dbReference type="ARBA" id="ARBA00022723"/>
    </source>
</evidence>
<comment type="cofactor">
    <cofactor evidence="1">
        <name>Zn(2+)</name>
        <dbReference type="ChEBI" id="CHEBI:29105"/>
    </cofactor>
</comment>
<organism evidence="6 7">
    <name type="scientific">Gleimia europaea ACS-120-V-Col10b</name>
    <dbReference type="NCBI Taxonomy" id="883069"/>
    <lineage>
        <taxon>Bacteria</taxon>
        <taxon>Bacillati</taxon>
        <taxon>Actinomycetota</taxon>
        <taxon>Actinomycetes</taxon>
        <taxon>Actinomycetales</taxon>
        <taxon>Actinomycetaceae</taxon>
        <taxon>Gleimia</taxon>
    </lineage>
</organism>
<dbReference type="SUPFAM" id="SSF56281">
    <property type="entry name" value="Metallo-hydrolase/oxidoreductase"/>
    <property type="match status" value="1"/>
</dbReference>
<dbReference type="AlphaFoldDB" id="A0A9W5RDN7"/>
<keyword evidence="3" id="KW-0378">Hydrolase</keyword>
<gene>
    <name evidence="6" type="ORF">HMPREF9238_00178</name>
</gene>